<reference evidence="1" key="1">
    <citation type="submission" date="2019-10" db="EMBL/GenBank/DDBJ databases">
        <authorList>
            <consortium name="DOE Joint Genome Institute"/>
            <person name="Kuo A."/>
            <person name="Miyauchi S."/>
            <person name="Kiss E."/>
            <person name="Drula E."/>
            <person name="Kohler A."/>
            <person name="Sanchez-Garcia M."/>
            <person name="Andreopoulos B."/>
            <person name="Barry K.W."/>
            <person name="Bonito G."/>
            <person name="Buee M."/>
            <person name="Carver A."/>
            <person name="Chen C."/>
            <person name="Cichocki N."/>
            <person name="Clum A."/>
            <person name="Culley D."/>
            <person name="Crous P.W."/>
            <person name="Fauchery L."/>
            <person name="Girlanda M."/>
            <person name="Hayes R."/>
            <person name="Keri Z."/>
            <person name="Labutti K."/>
            <person name="Lipzen A."/>
            <person name="Lombard V."/>
            <person name="Magnuson J."/>
            <person name="Maillard F."/>
            <person name="Morin E."/>
            <person name="Murat C."/>
            <person name="Nolan M."/>
            <person name="Ohm R."/>
            <person name="Pangilinan J."/>
            <person name="Pereira M."/>
            <person name="Perotto S."/>
            <person name="Peter M."/>
            <person name="Riley R."/>
            <person name="Sitrit Y."/>
            <person name="Stielow B."/>
            <person name="Szollosi G."/>
            <person name="Zifcakova L."/>
            <person name="Stursova M."/>
            <person name="Spatafora J.W."/>
            <person name="Tedersoo L."/>
            <person name="Vaario L.-M."/>
            <person name="Yamada A."/>
            <person name="Yan M."/>
            <person name="Wang P."/>
            <person name="Xu J."/>
            <person name="Bruns T."/>
            <person name="Baldrian P."/>
            <person name="Vilgalys R."/>
            <person name="Henrissat B."/>
            <person name="Grigoriev I.V."/>
            <person name="Hibbett D."/>
            <person name="Nagy L.G."/>
            <person name="Martin F.M."/>
        </authorList>
    </citation>
    <scope>NUCLEOTIDE SEQUENCE</scope>
    <source>
        <strain evidence="1">P2</strain>
    </source>
</reference>
<evidence type="ECO:0000313" key="2">
    <source>
        <dbReference type="Proteomes" id="UP000886501"/>
    </source>
</evidence>
<dbReference type="EMBL" id="MU118083">
    <property type="protein sequence ID" value="KAF9645640.1"/>
    <property type="molecule type" value="Genomic_DNA"/>
</dbReference>
<keyword evidence="2" id="KW-1185">Reference proteome</keyword>
<evidence type="ECO:0000313" key="1">
    <source>
        <dbReference type="EMBL" id="KAF9645640.1"/>
    </source>
</evidence>
<dbReference type="Proteomes" id="UP000886501">
    <property type="component" value="Unassembled WGS sequence"/>
</dbReference>
<name>A0ACB6Z7G9_THEGA</name>
<accession>A0ACB6Z7G9</accession>
<protein>
    <submittedName>
        <fullName evidence="1">Uncharacterized protein</fullName>
    </submittedName>
</protein>
<gene>
    <name evidence="1" type="ORF">BDM02DRAFT_3189539</name>
</gene>
<comment type="caution">
    <text evidence="1">The sequence shown here is derived from an EMBL/GenBank/DDBJ whole genome shotgun (WGS) entry which is preliminary data.</text>
</comment>
<reference evidence="1" key="2">
    <citation type="journal article" date="2020" name="Nat. Commun.">
        <title>Large-scale genome sequencing of mycorrhizal fungi provides insights into the early evolution of symbiotic traits.</title>
        <authorList>
            <person name="Miyauchi S."/>
            <person name="Kiss E."/>
            <person name="Kuo A."/>
            <person name="Drula E."/>
            <person name="Kohler A."/>
            <person name="Sanchez-Garcia M."/>
            <person name="Morin E."/>
            <person name="Andreopoulos B."/>
            <person name="Barry K.W."/>
            <person name="Bonito G."/>
            <person name="Buee M."/>
            <person name="Carver A."/>
            <person name="Chen C."/>
            <person name="Cichocki N."/>
            <person name="Clum A."/>
            <person name="Culley D."/>
            <person name="Crous P.W."/>
            <person name="Fauchery L."/>
            <person name="Girlanda M."/>
            <person name="Hayes R.D."/>
            <person name="Keri Z."/>
            <person name="LaButti K."/>
            <person name="Lipzen A."/>
            <person name="Lombard V."/>
            <person name="Magnuson J."/>
            <person name="Maillard F."/>
            <person name="Murat C."/>
            <person name="Nolan M."/>
            <person name="Ohm R.A."/>
            <person name="Pangilinan J."/>
            <person name="Pereira M.F."/>
            <person name="Perotto S."/>
            <person name="Peter M."/>
            <person name="Pfister S."/>
            <person name="Riley R."/>
            <person name="Sitrit Y."/>
            <person name="Stielow J.B."/>
            <person name="Szollosi G."/>
            <person name="Zifcakova L."/>
            <person name="Stursova M."/>
            <person name="Spatafora J.W."/>
            <person name="Tedersoo L."/>
            <person name="Vaario L.M."/>
            <person name="Yamada A."/>
            <person name="Yan M."/>
            <person name="Wang P."/>
            <person name="Xu J."/>
            <person name="Bruns T."/>
            <person name="Baldrian P."/>
            <person name="Vilgalys R."/>
            <person name="Dunand C."/>
            <person name="Henrissat B."/>
            <person name="Grigoriev I.V."/>
            <person name="Hibbett D."/>
            <person name="Nagy L.G."/>
            <person name="Martin F.M."/>
        </authorList>
    </citation>
    <scope>NUCLEOTIDE SEQUENCE</scope>
    <source>
        <strain evidence="1">P2</strain>
    </source>
</reference>
<proteinExistence type="predicted"/>
<sequence>MPNLPNYFDGFERDVGGLKRFLEHGRVPNRGNPSALDRVTRWAGDSAMVVGLALGELSQERKEMFVRRMEEDSKKQTFAEKIEMEERKRRSGKQCFLLDVDDPEKLGEVPGANNQSPRDWTMHPIELVSPIFRFTPNDPFQDHVHGVLDCIEPPCAVRTNDSCGTRIYVSPSNLCTLAQIKAVVRAVLHFEPAINALVPPHRLNNMWCKTFFLNNANFQDTDVAQAIAQVDGAGSLKAIVDLMHPPPSTISLYLIASTPGTSLT</sequence>
<organism evidence="1 2">
    <name type="scientific">Thelephora ganbajun</name>
    <name type="common">Ganba fungus</name>
    <dbReference type="NCBI Taxonomy" id="370292"/>
    <lineage>
        <taxon>Eukaryota</taxon>
        <taxon>Fungi</taxon>
        <taxon>Dikarya</taxon>
        <taxon>Basidiomycota</taxon>
        <taxon>Agaricomycotina</taxon>
        <taxon>Agaricomycetes</taxon>
        <taxon>Thelephorales</taxon>
        <taxon>Thelephoraceae</taxon>
        <taxon>Thelephora</taxon>
    </lineage>
</organism>